<evidence type="ECO:0000256" key="1">
    <source>
        <dbReference type="ARBA" id="ARBA00022448"/>
    </source>
</evidence>
<keyword evidence="3 5" id="KW-0067">ATP-binding</keyword>
<gene>
    <name evidence="5" type="ORF">DI598_07130</name>
</gene>
<dbReference type="Pfam" id="PF00005">
    <property type="entry name" value="ABC_tran"/>
    <property type="match status" value="1"/>
</dbReference>
<protein>
    <submittedName>
        <fullName evidence="5">ABC transporter ATP-binding protein</fullName>
    </submittedName>
</protein>
<dbReference type="GO" id="GO:0005524">
    <property type="term" value="F:ATP binding"/>
    <property type="evidence" value="ECO:0007669"/>
    <property type="project" value="UniProtKB-KW"/>
</dbReference>
<keyword evidence="2" id="KW-0547">Nucleotide-binding</keyword>
<evidence type="ECO:0000259" key="4">
    <source>
        <dbReference type="PROSITE" id="PS50893"/>
    </source>
</evidence>
<keyword evidence="1" id="KW-0813">Transport</keyword>
<name>A0A2W5F2X5_9SPHI</name>
<dbReference type="EMBL" id="QFOI01000097">
    <property type="protein sequence ID" value="PZP49728.1"/>
    <property type="molecule type" value="Genomic_DNA"/>
</dbReference>
<accession>A0A2W5F2X5</accession>
<dbReference type="InterPro" id="IPR051782">
    <property type="entry name" value="ABC_Transporter_VariousFunc"/>
</dbReference>
<proteinExistence type="predicted"/>
<dbReference type="SMART" id="SM00382">
    <property type="entry name" value="AAA"/>
    <property type="match status" value="1"/>
</dbReference>
<dbReference type="PANTHER" id="PTHR42939">
    <property type="entry name" value="ABC TRANSPORTER ATP-BINDING PROTEIN ALBC-RELATED"/>
    <property type="match status" value="1"/>
</dbReference>
<sequence length="217" mass="25038">MLEADGIEYQIKGKKILSNIYLKAEKGEVTGIIGRNGCGKTTLMNVIFGSLKADYASIRIDGQKLKKGINPEQIQYLPQFTILPDNLSLERIAKLYNIDFSEFAQYFKLKVPENARFGELSKGSQRLLECYIFLKNPCEVTLLDEPFSFIMPIYVEKIKQLINYQKPNKTIIITDHMFRHVNEVCDKLFLIKNGRTIPIKQQNDLIQNGYLPDNYFD</sequence>
<dbReference type="SUPFAM" id="SSF52540">
    <property type="entry name" value="P-loop containing nucleoside triphosphate hydrolases"/>
    <property type="match status" value="1"/>
</dbReference>
<evidence type="ECO:0000313" key="6">
    <source>
        <dbReference type="Proteomes" id="UP000249645"/>
    </source>
</evidence>
<evidence type="ECO:0000313" key="5">
    <source>
        <dbReference type="EMBL" id="PZP49728.1"/>
    </source>
</evidence>
<dbReference type="InterPro" id="IPR003593">
    <property type="entry name" value="AAA+_ATPase"/>
</dbReference>
<comment type="caution">
    <text evidence="5">The sequence shown here is derived from an EMBL/GenBank/DDBJ whole genome shotgun (WGS) entry which is preliminary data.</text>
</comment>
<dbReference type="PANTHER" id="PTHR42939:SF1">
    <property type="entry name" value="ABC TRANSPORTER ATP-BINDING PROTEIN ALBC-RELATED"/>
    <property type="match status" value="1"/>
</dbReference>
<evidence type="ECO:0000256" key="2">
    <source>
        <dbReference type="ARBA" id="ARBA00022741"/>
    </source>
</evidence>
<dbReference type="Proteomes" id="UP000249645">
    <property type="component" value="Unassembled WGS sequence"/>
</dbReference>
<feature type="domain" description="ABC transporter" evidence="4">
    <location>
        <begin position="2"/>
        <end position="216"/>
    </location>
</feature>
<reference evidence="5 6" key="1">
    <citation type="submission" date="2017-11" db="EMBL/GenBank/DDBJ databases">
        <title>Infants hospitalized years apart are colonized by the same room-sourced microbial strains.</title>
        <authorList>
            <person name="Brooks B."/>
            <person name="Olm M.R."/>
            <person name="Firek B.A."/>
            <person name="Baker R."/>
            <person name="Thomas B.C."/>
            <person name="Morowitz M.J."/>
            <person name="Banfield J.F."/>
        </authorList>
    </citation>
    <scope>NUCLEOTIDE SEQUENCE [LARGE SCALE GENOMIC DNA]</scope>
    <source>
        <strain evidence="5">S2_009_000_R2_76</strain>
    </source>
</reference>
<dbReference type="InterPro" id="IPR027417">
    <property type="entry name" value="P-loop_NTPase"/>
</dbReference>
<dbReference type="InterPro" id="IPR003439">
    <property type="entry name" value="ABC_transporter-like_ATP-bd"/>
</dbReference>
<organism evidence="5 6">
    <name type="scientific">Pseudopedobacter saltans</name>
    <dbReference type="NCBI Taxonomy" id="151895"/>
    <lineage>
        <taxon>Bacteria</taxon>
        <taxon>Pseudomonadati</taxon>
        <taxon>Bacteroidota</taxon>
        <taxon>Sphingobacteriia</taxon>
        <taxon>Sphingobacteriales</taxon>
        <taxon>Sphingobacteriaceae</taxon>
        <taxon>Pseudopedobacter</taxon>
    </lineage>
</organism>
<dbReference type="AlphaFoldDB" id="A0A2W5F2X5"/>
<dbReference type="GO" id="GO:0016887">
    <property type="term" value="F:ATP hydrolysis activity"/>
    <property type="evidence" value="ECO:0007669"/>
    <property type="project" value="InterPro"/>
</dbReference>
<dbReference type="Gene3D" id="3.40.50.300">
    <property type="entry name" value="P-loop containing nucleotide triphosphate hydrolases"/>
    <property type="match status" value="1"/>
</dbReference>
<evidence type="ECO:0000256" key="3">
    <source>
        <dbReference type="ARBA" id="ARBA00022840"/>
    </source>
</evidence>
<dbReference type="PROSITE" id="PS50893">
    <property type="entry name" value="ABC_TRANSPORTER_2"/>
    <property type="match status" value="1"/>
</dbReference>